<organism evidence="1 2">
    <name type="scientific">Xylaria curta</name>
    <dbReference type="NCBI Taxonomy" id="42375"/>
    <lineage>
        <taxon>Eukaryota</taxon>
        <taxon>Fungi</taxon>
        <taxon>Dikarya</taxon>
        <taxon>Ascomycota</taxon>
        <taxon>Pezizomycotina</taxon>
        <taxon>Sordariomycetes</taxon>
        <taxon>Xylariomycetidae</taxon>
        <taxon>Xylariales</taxon>
        <taxon>Xylariaceae</taxon>
        <taxon>Xylaria</taxon>
    </lineage>
</organism>
<reference evidence="1" key="1">
    <citation type="submission" date="2022-10" db="EMBL/GenBank/DDBJ databases">
        <title>Genome Sequence of Xylaria curta.</title>
        <authorList>
            <person name="Buettner E."/>
        </authorList>
    </citation>
    <scope>NUCLEOTIDE SEQUENCE</scope>
    <source>
        <strain evidence="1">Babe10</strain>
    </source>
</reference>
<name>A0ACC1N3P5_9PEZI</name>
<dbReference type="Proteomes" id="UP001143856">
    <property type="component" value="Unassembled WGS sequence"/>
</dbReference>
<proteinExistence type="predicted"/>
<keyword evidence="2" id="KW-1185">Reference proteome</keyword>
<comment type="caution">
    <text evidence="1">The sequence shown here is derived from an EMBL/GenBank/DDBJ whole genome shotgun (WGS) entry which is preliminary data.</text>
</comment>
<sequence>MPPHVPRKRLLPPDGDKHSSKQSAKTSKESTPSANPSIRKSTLWDDLDSASKKGSAEKTRAAIQQMQEDEDDSTSLSSLSDTQFEDVPAAKRQKTSHDAEGSDDDEDLEFEDVPSHEQQNQPEPELGDLELTLYQDNRTLPLPSELGKKGPSKREKAIRVATHCMHVQFLLWHNAVRNSWLCDQEVQGILLSHLPPRLWEEVDRWKRNSGLEVPEHPPANKGKAKRDVKGKGKQKTSRPTRDWSEAADRLEKGVPDMSHGDPLFRLMKCLVAWWKQRFRVTAPGLRKWGYMNARRLGKLRATFEKEDHDMEKFGERVENIEEFRRLARDCVGSRDIGAQLFTALLRGLGLDVRMTANIQSLGFGWSKAEEADEEKPQQTNSSNADTPTTKTKVTKKKEAAIKTGQTSNEEVR</sequence>
<gene>
    <name evidence="1" type="ORF">NUW58_g8913</name>
</gene>
<evidence type="ECO:0000313" key="1">
    <source>
        <dbReference type="EMBL" id="KAJ2973534.1"/>
    </source>
</evidence>
<protein>
    <submittedName>
        <fullName evidence="1">Uncharacterized protein</fullName>
    </submittedName>
</protein>
<dbReference type="EMBL" id="JAPDGR010002930">
    <property type="protein sequence ID" value="KAJ2973534.1"/>
    <property type="molecule type" value="Genomic_DNA"/>
</dbReference>
<evidence type="ECO:0000313" key="2">
    <source>
        <dbReference type="Proteomes" id="UP001143856"/>
    </source>
</evidence>
<accession>A0ACC1N3P5</accession>